<evidence type="ECO:0000313" key="9">
    <source>
        <dbReference type="Proteomes" id="UP000094455"/>
    </source>
</evidence>
<gene>
    <name evidence="8" type="ORF">PICMEDRAFT_71976</name>
</gene>
<feature type="transmembrane region" description="Helical" evidence="7">
    <location>
        <begin position="496"/>
        <end position="514"/>
    </location>
</feature>
<protein>
    <recommendedName>
        <fullName evidence="10">LMBR1-like membrane protein</fullName>
    </recommendedName>
</protein>
<dbReference type="AlphaFoldDB" id="A0A1E3NPE2"/>
<dbReference type="PANTHER" id="PTHR21355:SF0">
    <property type="entry name" value="G-PROTEIN COUPLED RECEPTOR-ASSOCIATED PROTEIN LMBRD2"/>
    <property type="match status" value="1"/>
</dbReference>
<evidence type="ECO:0000256" key="2">
    <source>
        <dbReference type="ARBA" id="ARBA00010487"/>
    </source>
</evidence>
<keyword evidence="5 7" id="KW-0472">Membrane</keyword>
<feature type="transmembrane region" description="Helical" evidence="7">
    <location>
        <begin position="399"/>
        <end position="425"/>
    </location>
</feature>
<feature type="transmembrane region" description="Helical" evidence="7">
    <location>
        <begin position="83"/>
        <end position="101"/>
    </location>
</feature>
<keyword evidence="3 7" id="KW-0812">Transmembrane</keyword>
<evidence type="ECO:0000256" key="3">
    <source>
        <dbReference type="ARBA" id="ARBA00022692"/>
    </source>
</evidence>
<dbReference type="InterPro" id="IPR051584">
    <property type="entry name" value="GPCR-associated_LMBR1"/>
</dbReference>
<feature type="region of interest" description="Disordered" evidence="6">
    <location>
        <begin position="664"/>
        <end position="697"/>
    </location>
</feature>
<keyword evidence="4 7" id="KW-1133">Transmembrane helix</keyword>
<feature type="transmembrane region" description="Helical" evidence="7">
    <location>
        <begin position="355"/>
        <end position="379"/>
    </location>
</feature>
<feature type="transmembrane region" description="Helical" evidence="7">
    <location>
        <begin position="445"/>
        <end position="466"/>
    </location>
</feature>
<feature type="compositionally biased region" description="Low complexity" evidence="6">
    <location>
        <begin position="674"/>
        <end position="693"/>
    </location>
</feature>
<dbReference type="OrthoDB" id="203099at2759"/>
<dbReference type="PANTHER" id="PTHR21355">
    <property type="entry name" value="G-PROTEIN COUPLED RECEPTOR-ASSOCIATED PROTEIN LMBRD2"/>
    <property type="match status" value="1"/>
</dbReference>
<feature type="transmembrane region" description="Helical" evidence="7">
    <location>
        <begin position="122"/>
        <end position="141"/>
    </location>
</feature>
<accession>A0A1E3NPE2</accession>
<evidence type="ECO:0000256" key="7">
    <source>
        <dbReference type="SAM" id="Phobius"/>
    </source>
</evidence>
<organism evidence="8 9">
    <name type="scientific">Pichia membranifaciens NRRL Y-2026</name>
    <dbReference type="NCBI Taxonomy" id="763406"/>
    <lineage>
        <taxon>Eukaryota</taxon>
        <taxon>Fungi</taxon>
        <taxon>Dikarya</taxon>
        <taxon>Ascomycota</taxon>
        <taxon>Saccharomycotina</taxon>
        <taxon>Pichiomycetes</taxon>
        <taxon>Pichiales</taxon>
        <taxon>Pichiaceae</taxon>
        <taxon>Pichia</taxon>
    </lineage>
</organism>
<dbReference type="RefSeq" id="XP_019019087.1">
    <property type="nucleotide sequence ID" value="XM_019164062.1"/>
</dbReference>
<dbReference type="EMBL" id="KV454002">
    <property type="protein sequence ID" value="ODQ47974.1"/>
    <property type="molecule type" value="Genomic_DNA"/>
</dbReference>
<evidence type="ECO:0000256" key="6">
    <source>
        <dbReference type="SAM" id="MobiDB-lite"/>
    </source>
</evidence>
<feature type="transmembrane region" description="Helical" evidence="7">
    <location>
        <begin position="12"/>
        <end position="32"/>
    </location>
</feature>
<evidence type="ECO:0000256" key="4">
    <source>
        <dbReference type="ARBA" id="ARBA00022989"/>
    </source>
</evidence>
<dbReference type="GeneID" id="30180749"/>
<name>A0A1E3NPE2_9ASCO</name>
<dbReference type="Proteomes" id="UP000094455">
    <property type="component" value="Unassembled WGS sequence"/>
</dbReference>
<sequence length="712" mass="80957">MHVLKTLSAAPVLPLLAGCSTIALLVSFFILYRLTNVRTISVPLNITLTISLFLPLSTTYLLPIDMATPSSSATISILWKTNYWITYVSTWVILPFWQYFLSSGQFTLLNRIKNSAYSVLKFLFLLIIVGLLFLFYVLLYHRDALDFKYLKSLLITTSHIYSLTMAIWLMAHGLNHLPKAFWMTSYSKKLHLDYIKLPELQIHLEDSKFELRDVCNKINSLYEILDLNPSLNSELDVSLRDHILYLHAKIPEEFKLDRNLRSSNNNYQFLMDSIGVSTNEIDDVFLSKLNEDLKWKVWDYKHSKSIFEHKVLDIVYLEDVINYMNNSSFNTSFDNANTSLEIEWRSYKICWPRWVFVYIWPLLYKLIAVGFAIIGLVIIESEMMHGTRLSVMSWIIQNTSTLSCFKMVVILIIMMSCALLSLGMVKLFNIYKVEFNSNSDPVSSVFFISYALRLTIPLGYNFLMLLDTSVTSNSAFLKFVSGNLELIRIGDLLNDIIPRLILVPVLMSFFGVWGKLRRWLDGYFLFDYILEEMDFEDDTTERPTDLRANNDIESVVGSTDKTAALLQEGRTISQRYVSNGNLQLNDSLPRISPPSSSMSTSQFGRNAVGIFTFPFRLVKAAVESAGGLFGKLFGRSRDNQGLDSSIDGLRAYNIPSAGGFVLESRRNSQASEQSRLSGNSGLSGVSGLSGESGTEYDADNRVLGDEYISNIH</sequence>
<evidence type="ECO:0000313" key="8">
    <source>
        <dbReference type="EMBL" id="ODQ47974.1"/>
    </source>
</evidence>
<proteinExistence type="inferred from homology"/>
<evidence type="ECO:0000256" key="5">
    <source>
        <dbReference type="ARBA" id="ARBA00023136"/>
    </source>
</evidence>
<evidence type="ECO:0000256" key="1">
    <source>
        <dbReference type="ARBA" id="ARBA00004141"/>
    </source>
</evidence>
<dbReference type="InterPro" id="IPR006876">
    <property type="entry name" value="LMBR1-like_membr_prot"/>
</dbReference>
<feature type="transmembrane region" description="Helical" evidence="7">
    <location>
        <begin position="153"/>
        <end position="171"/>
    </location>
</feature>
<dbReference type="GO" id="GO:0016020">
    <property type="term" value="C:membrane"/>
    <property type="evidence" value="ECO:0007669"/>
    <property type="project" value="UniProtKB-SubCell"/>
</dbReference>
<evidence type="ECO:0008006" key="10">
    <source>
        <dbReference type="Google" id="ProtNLM"/>
    </source>
</evidence>
<dbReference type="PROSITE" id="PS51257">
    <property type="entry name" value="PROKAR_LIPOPROTEIN"/>
    <property type="match status" value="1"/>
</dbReference>
<keyword evidence="9" id="KW-1185">Reference proteome</keyword>
<dbReference type="Pfam" id="PF04791">
    <property type="entry name" value="LMBR1"/>
    <property type="match status" value="1"/>
</dbReference>
<reference evidence="8 9" key="1">
    <citation type="journal article" date="2016" name="Proc. Natl. Acad. Sci. U.S.A.">
        <title>Comparative genomics of biotechnologically important yeasts.</title>
        <authorList>
            <person name="Riley R."/>
            <person name="Haridas S."/>
            <person name="Wolfe K.H."/>
            <person name="Lopes M.R."/>
            <person name="Hittinger C.T."/>
            <person name="Goeker M."/>
            <person name="Salamov A.A."/>
            <person name="Wisecaver J.H."/>
            <person name="Long T.M."/>
            <person name="Calvey C.H."/>
            <person name="Aerts A.L."/>
            <person name="Barry K.W."/>
            <person name="Choi C."/>
            <person name="Clum A."/>
            <person name="Coughlan A.Y."/>
            <person name="Deshpande S."/>
            <person name="Douglass A.P."/>
            <person name="Hanson S.J."/>
            <person name="Klenk H.-P."/>
            <person name="LaButti K.M."/>
            <person name="Lapidus A."/>
            <person name="Lindquist E.A."/>
            <person name="Lipzen A.M."/>
            <person name="Meier-Kolthoff J.P."/>
            <person name="Ohm R.A."/>
            <person name="Otillar R.P."/>
            <person name="Pangilinan J.L."/>
            <person name="Peng Y."/>
            <person name="Rokas A."/>
            <person name="Rosa C.A."/>
            <person name="Scheuner C."/>
            <person name="Sibirny A.A."/>
            <person name="Slot J.C."/>
            <person name="Stielow J.B."/>
            <person name="Sun H."/>
            <person name="Kurtzman C.P."/>
            <person name="Blackwell M."/>
            <person name="Grigoriev I.V."/>
            <person name="Jeffries T.W."/>
        </authorList>
    </citation>
    <scope>NUCLEOTIDE SEQUENCE [LARGE SCALE GENOMIC DNA]</scope>
    <source>
        <strain evidence="8 9">NRRL Y-2026</strain>
    </source>
</reference>
<comment type="similarity">
    <text evidence="2">Belongs to the LIMR family.</text>
</comment>
<feature type="transmembrane region" description="Helical" evidence="7">
    <location>
        <begin position="44"/>
        <end position="63"/>
    </location>
</feature>
<comment type="subcellular location">
    <subcellularLocation>
        <location evidence="1">Membrane</location>
        <topology evidence="1">Multi-pass membrane protein</topology>
    </subcellularLocation>
</comment>